<evidence type="ECO:0000313" key="1">
    <source>
        <dbReference type="EMBL" id="GAG12059.1"/>
    </source>
</evidence>
<dbReference type="AlphaFoldDB" id="X0V1U2"/>
<reference evidence="1" key="1">
    <citation type="journal article" date="2014" name="Front. Microbiol.">
        <title>High frequency of phylogenetically diverse reductive dehalogenase-homologous genes in deep subseafloor sedimentary metagenomes.</title>
        <authorList>
            <person name="Kawai M."/>
            <person name="Futagami T."/>
            <person name="Toyoda A."/>
            <person name="Takaki Y."/>
            <person name="Nishi S."/>
            <person name="Hori S."/>
            <person name="Arai W."/>
            <person name="Tsubouchi T."/>
            <person name="Morono Y."/>
            <person name="Uchiyama I."/>
            <person name="Ito T."/>
            <person name="Fujiyama A."/>
            <person name="Inagaki F."/>
            <person name="Takami H."/>
        </authorList>
    </citation>
    <scope>NUCLEOTIDE SEQUENCE</scope>
    <source>
        <strain evidence="1">Expedition CK06-06</strain>
    </source>
</reference>
<accession>X0V1U2</accession>
<gene>
    <name evidence="1" type="ORF">S01H1_43129</name>
</gene>
<proteinExistence type="predicted"/>
<dbReference type="InterPro" id="IPR035198">
    <property type="entry name" value="SU10_MCP"/>
</dbReference>
<comment type="caution">
    <text evidence="1">The sequence shown here is derived from an EMBL/GenBank/DDBJ whole genome shotgun (WGS) entry which is preliminary data.</text>
</comment>
<name>X0V1U2_9ZZZZ</name>
<dbReference type="Pfam" id="PF17236">
    <property type="entry name" value="SU10_MCP"/>
    <property type="match status" value="1"/>
</dbReference>
<organism evidence="1">
    <name type="scientific">marine sediment metagenome</name>
    <dbReference type="NCBI Taxonomy" id="412755"/>
    <lineage>
        <taxon>unclassified sequences</taxon>
        <taxon>metagenomes</taxon>
        <taxon>ecological metagenomes</taxon>
    </lineage>
</organism>
<evidence type="ECO:0008006" key="2">
    <source>
        <dbReference type="Google" id="ProtNLM"/>
    </source>
</evidence>
<dbReference type="EMBL" id="BARS01027454">
    <property type="protein sequence ID" value="GAG12059.1"/>
    <property type="molecule type" value="Genomic_DNA"/>
</dbReference>
<feature type="non-terminal residue" evidence="1">
    <location>
        <position position="265"/>
    </location>
</feature>
<sequence>PANNITHEWLVDILAGFGDPDVGNADVQAVPEGSDADFTTLVPRKRLCNLTHIIRRTFDVSDTQRDINTAGIRDEYVYQLRKASMELARFIEFALVHSIRQFQVAQGNAGGVLPRKMDGFYAYASATDPTCATTLGLSSDELGTVTTVAGSSPANCIDECTLNEHLQAMWEKGAMTDTLWCNAVQKRSISNLTLNPNSQIRYNMQATDKTIINTVDYYQSDFGTQKVYLHRYQNNSRIATAEANKVRVAVLRPVLAVELAKLGSS</sequence>
<protein>
    <recommendedName>
        <fullName evidence="2">Capsid protein</fullName>
    </recommendedName>
</protein>
<feature type="non-terminal residue" evidence="1">
    <location>
        <position position="1"/>
    </location>
</feature>